<accession>A0AAW2YZ38</accession>
<evidence type="ECO:0000256" key="2">
    <source>
        <dbReference type="ARBA" id="ARBA00022603"/>
    </source>
</evidence>
<proteinExistence type="predicted"/>
<dbReference type="EC" id="2.1.1.319" evidence="1"/>
<dbReference type="GO" id="GO:0042054">
    <property type="term" value="F:histone methyltransferase activity"/>
    <property type="evidence" value="ECO:0007669"/>
    <property type="project" value="TreeGrafter"/>
</dbReference>
<dbReference type="PANTHER" id="PTHR11006:SF4">
    <property type="entry name" value="PROTEIN ARGININE N-METHYLTRANSFERASE 7"/>
    <property type="match status" value="1"/>
</dbReference>
<dbReference type="Gene3D" id="3.40.50.150">
    <property type="entry name" value="Vaccinia Virus protein VP39"/>
    <property type="match status" value="1"/>
</dbReference>
<evidence type="ECO:0000313" key="9">
    <source>
        <dbReference type="Proteomes" id="UP001431209"/>
    </source>
</evidence>
<dbReference type="Proteomes" id="UP001431209">
    <property type="component" value="Unassembled WGS sequence"/>
</dbReference>
<dbReference type="PANTHER" id="PTHR11006">
    <property type="entry name" value="PROTEIN ARGININE N-METHYLTRANSFERASE"/>
    <property type="match status" value="1"/>
</dbReference>
<dbReference type="InterPro" id="IPR029063">
    <property type="entry name" value="SAM-dependent_MTases_sf"/>
</dbReference>
<evidence type="ECO:0000256" key="1">
    <source>
        <dbReference type="ARBA" id="ARBA00011925"/>
    </source>
</evidence>
<dbReference type="EMBL" id="JAOPGA020000797">
    <property type="protein sequence ID" value="KAL0481919.1"/>
    <property type="molecule type" value="Genomic_DNA"/>
</dbReference>
<keyword evidence="2 6" id="KW-0489">Methyltransferase</keyword>
<name>A0AAW2YZ38_9EUKA</name>
<evidence type="ECO:0000256" key="5">
    <source>
        <dbReference type="ARBA" id="ARBA00049303"/>
    </source>
</evidence>
<dbReference type="GO" id="GO:0035242">
    <property type="term" value="F:protein-arginine omega-N asymmetric methyltransferase activity"/>
    <property type="evidence" value="ECO:0007669"/>
    <property type="project" value="UniProtKB-EC"/>
</dbReference>
<keyword evidence="3 6" id="KW-0808">Transferase</keyword>
<evidence type="ECO:0000313" key="8">
    <source>
        <dbReference type="EMBL" id="KAL0481919.1"/>
    </source>
</evidence>
<dbReference type="InterPro" id="IPR055135">
    <property type="entry name" value="PRMT_dom"/>
</dbReference>
<protein>
    <recommendedName>
        <fullName evidence="1">type I protein arginine methyltransferase</fullName>
        <ecNumber evidence="1">2.1.1.319</ecNumber>
    </recommendedName>
</protein>
<dbReference type="Pfam" id="PF22528">
    <property type="entry name" value="PRMT_C"/>
    <property type="match status" value="1"/>
</dbReference>
<dbReference type="Pfam" id="PF06325">
    <property type="entry name" value="PrmA"/>
    <property type="match status" value="1"/>
</dbReference>
<keyword evidence="9" id="KW-1185">Reference proteome</keyword>
<comment type="catalytic activity">
    <reaction evidence="5">
        <text>L-arginyl-[protein] + S-adenosyl-L-methionine = N(omega)-methyl-L-arginyl-[protein] + S-adenosyl-L-homocysteine + H(+)</text>
        <dbReference type="Rhea" id="RHEA:48100"/>
        <dbReference type="Rhea" id="RHEA-COMP:10532"/>
        <dbReference type="Rhea" id="RHEA-COMP:11990"/>
        <dbReference type="ChEBI" id="CHEBI:15378"/>
        <dbReference type="ChEBI" id="CHEBI:29965"/>
        <dbReference type="ChEBI" id="CHEBI:57856"/>
        <dbReference type="ChEBI" id="CHEBI:59789"/>
        <dbReference type="ChEBI" id="CHEBI:65280"/>
    </reaction>
    <physiologicalReaction direction="left-to-right" evidence="5">
        <dbReference type="Rhea" id="RHEA:48101"/>
    </physiologicalReaction>
</comment>
<dbReference type="PROSITE" id="PS51678">
    <property type="entry name" value="SAM_MT_PRMT"/>
    <property type="match status" value="1"/>
</dbReference>
<organism evidence="8 9">
    <name type="scientific">Acrasis kona</name>
    <dbReference type="NCBI Taxonomy" id="1008807"/>
    <lineage>
        <taxon>Eukaryota</taxon>
        <taxon>Discoba</taxon>
        <taxon>Heterolobosea</taxon>
        <taxon>Tetramitia</taxon>
        <taxon>Eutetramitia</taxon>
        <taxon>Acrasidae</taxon>
        <taxon>Acrasis</taxon>
    </lineage>
</organism>
<evidence type="ECO:0000256" key="6">
    <source>
        <dbReference type="PROSITE-ProRule" id="PRU01015"/>
    </source>
</evidence>
<gene>
    <name evidence="8" type="ORF">AKO1_011315</name>
</gene>
<feature type="domain" description="Protein arginine N-methyltransferase" evidence="7">
    <location>
        <begin position="161"/>
        <end position="326"/>
    </location>
</feature>
<dbReference type="SUPFAM" id="SSF53335">
    <property type="entry name" value="S-adenosyl-L-methionine-dependent methyltransferases"/>
    <property type="match status" value="1"/>
</dbReference>
<dbReference type="CDD" id="cd02440">
    <property type="entry name" value="AdoMet_MTases"/>
    <property type="match status" value="1"/>
</dbReference>
<evidence type="ECO:0000256" key="3">
    <source>
        <dbReference type="ARBA" id="ARBA00022679"/>
    </source>
</evidence>
<dbReference type="GO" id="GO:0032259">
    <property type="term" value="P:methylation"/>
    <property type="evidence" value="ECO:0007669"/>
    <property type="project" value="UniProtKB-KW"/>
</dbReference>
<evidence type="ECO:0000259" key="7">
    <source>
        <dbReference type="Pfam" id="PF22528"/>
    </source>
</evidence>
<dbReference type="AlphaFoldDB" id="A0AAW2YZ38"/>
<dbReference type="InterPro" id="IPR025799">
    <property type="entry name" value="Arg_MeTrfase"/>
</dbReference>
<keyword evidence="4 6" id="KW-0949">S-adenosyl-L-methionine</keyword>
<sequence>MCEQNDDTVEINNTDYFESYGQLSVHELMLKDKPRTLAYMEAIQKNQHLFKDKIIMDVGAGTGILSIFAAKSGAKRVFAVEASNIAHTARKIISDNGLSDVITVLDERVEDIQELPFGVRQVDVIISEWMGFYLLHESMLNSVLFARDKWMSPNGTMFPSHANIYAAPCDMRELFNDTVGFWQDVYGVNMSAVIPDVVSNLLSKPYVGIVKQNRLLSKPVHIHSIDCNKISISDLQTLTNSSVYQVCKVGVLHGFCLWFDVIFSSTLGGETVVLHTGPDHPETHWKQTVILLPQSFDVSEEDAIPVTITMDSSQDNHRHYELSLEFGE</sequence>
<evidence type="ECO:0000256" key="4">
    <source>
        <dbReference type="ARBA" id="ARBA00022691"/>
    </source>
</evidence>
<dbReference type="Gene3D" id="2.70.160.11">
    <property type="entry name" value="Hnrnp arginine n-methyltransferase1"/>
    <property type="match status" value="1"/>
</dbReference>
<reference evidence="8 9" key="1">
    <citation type="submission" date="2024-03" db="EMBL/GenBank/DDBJ databases">
        <title>The Acrasis kona genome and developmental transcriptomes reveal deep origins of eukaryotic multicellular pathways.</title>
        <authorList>
            <person name="Sheikh S."/>
            <person name="Fu C.-J."/>
            <person name="Brown M.W."/>
            <person name="Baldauf S.L."/>
        </authorList>
    </citation>
    <scope>NUCLEOTIDE SEQUENCE [LARGE SCALE GENOMIC DNA]</scope>
    <source>
        <strain evidence="8 9">ATCC MYA-3509</strain>
    </source>
</reference>
<dbReference type="FunFam" id="3.40.50.150:FF:000003">
    <property type="entry name" value="Blast:Protein arginine N-methyltransferase 1"/>
    <property type="match status" value="1"/>
</dbReference>
<comment type="caution">
    <text evidence="8">The sequence shown here is derived from an EMBL/GenBank/DDBJ whole genome shotgun (WGS) entry which is preliminary data.</text>
</comment>